<name>A0A1T4WZH5_9CLOT</name>
<dbReference type="HAMAP" id="MF_00378">
    <property type="entry name" value="Exonuc_7_L"/>
    <property type="match status" value="1"/>
</dbReference>
<keyword evidence="4 5" id="KW-0269">Exonuclease</keyword>
<feature type="domain" description="Exonuclease VII large subunit C-terminal" evidence="7">
    <location>
        <begin position="124"/>
        <end position="338"/>
    </location>
</feature>
<evidence type="ECO:0000256" key="3">
    <source>
        <dbReference type="ARBA" id="ARBA00022801"/>
    </source>
</evidence>
<comment type="catalytic activity">
    <reaction evidence="5 6">
        <text>Exonucleolytic cleavage in either 5'- to 3'- or 3'- to 5'-direction to yield nucleoside 5'-phosphates.</text>
        <dbReference type="EC" id="3.1.11.6"/>
    </reaction>
</comment>
<dbReference type="Proteomes" id="UP000190105">
    <property type="component" value="Unassembled WGS sequence"/>
</dbReference>
<dbReference type="EC" id="3.1.11.6" evidence="5"/>
<dbReference type="OrthoDB" id="9802795at2"/>
<sequence>MSKQPFTVSTLTTYIKDIIESDVELCNVTVTGEISNFKYHSSGHMYFTLKDEDAKIKCVMFKGYNLFLKFLPEDGMKVIISGYISVYERDGQYQLYCCSMQKDGLGSLYEAFEKLKQKLEKEGLFDEERKRQLPLLPEKIGVITSPTGAVIRDIINVSSRRYSNVKILLYPAKVQGEGAKESIVAGLEYFNSRDDIDVIIVARGGGSIEELWAFNEEEVARAIYKSNIPVISAVGHETDFTISDFVSDIRASTPSHAAEIAVPSYNDIKYKIKNIENRLISNIEDNITRKRYIINDFMRIINSKSPANIIVQNQQYIDSIQYKLINCVNNKIIFNKNRIEIAVNKIDALNPAKILLRGYGYVENKGEIIKSVKQLSIDDKINLHLSDGNVKCRVEDILEDKNGTR</sequence>
<accession>A0A1T4WZH5</accession>
<dbReference type="GO" id="GO:0009318">
    <property type="term" value="C:exodeoxyribonuclease VII complex"/>
    <property type="evidence" value="ECO:0007669"/>
    <property type="project" value="UniProtKB-UniRule"/>
</dbReference>
<dbReference type="NCBIfam" id="TIGR00237">
    <property type="entry name" value="xseA"/>
    <property type="match status" value="1"/>
</dbReference>
<evidence type="ECO:0000256" key="2">
    <source>
        <dbReference type="ARBA" id="ARBA00022722"/>
    </source>
</evidence>
<dbReference type="GO" id="GO:0005737">
    <property type="term" value="C:cytoplasm"/>
    <property type="evidence" value="ECO:0007669"/>
    <property type="project" value="UniProtKB-SubCell"/>
</dbReference>
<dbReference type="EMBL" id="FUYH01000004">
    <property type="protein sequence ID" value="SKA82001.1"/>
    <property type="molecule type" value="Genomic_DNA"/>
</dbReference>
<dbReference type="GO" id="GO:0008855">
    <property type="term" value="F:exodeoxyribonuclease VII activity"/>
    <property type="evidence" value="ECO:0007669"/>
    <property type="project" value="UniProtKB-UniRule"/>
</dbReference>
<protein>
    <recommendedName>
        <fullName evidence="5">Exodeoxyribonuclease 7 large subunit</fullName>
        <ecNumber evidence="5">3.1.11.6</ecNumber>
    </recommendedName>
    <alternativeName>
        <fullName evidence="5">Exodeoxyribonuclease VII large subunit</fullName>
        <shortName evidence="5">Exonuclease VII large subunit</shortName>
    </alternativeName>
</protein>
<dbReference type="PANTHER" id="PTHR30008:SF0">
    <property type="entry name" value="EXODEOXYRIBONUCLEASE 7 LARGE SUBUNIT"/>
    <property type="match status" value="1"/>
</dbReference>
<evidence type="ECO:0000256" key="1">
    <source>
        <dbReference type="ARBA" id="ARBA00022490"/>
    </source>
</evidence>
<comment type="subunit">
    <text evidence="5">Heterooligomer composed of large and small subunits.</text>
</comment>
<dbReference type="InterPro" id="IPR025824">
    <property type="entry name" value="OB-fold_nuc-bd_dom"/>
</dbReference>
<evidence type="ECO:0000256" key="4">
    <source>
        <dbReference type="ARBA" id="ARBA00022839"/>
    </source>
</evidence>
<feature type="domain" description="OB-fold nucleic acid binding" evidence="8">
    <location>
        <begin position="6"/>
        <end position="100"/>
    </location>
</feature>
<keyword evidence="2 5" id="KW-0540">Nuclease</keyword>
<reference evidence="10" key="1">
    <citation type="submission" date="2017-02" db="EMBL/GenBank/DDBJ databases">
        <authorList>
            <person name="Varghese N."/>
            <person name="Submissions S."/>
        </authorList>
    </citation>
    <scope>NUCLEOTIDE SEQUENCE [LARGE SCALE GENOMIC DNA]</scope>
    <source>
        <strain evidence="10">USBA 833</strain>
    </source>
</reference>
<organism evidence="9 10">
    <name type="scientific">Caloramator quimbayensis</name>
    <dbReference type="NCBI Taxonomy" id="1147123"/>
    <lineage>
        <taxon>Bacteria</taxon>
        <taxon>Bacillati</taxon>
        <taxon>Bacillota</taxon>
        <taxon>Clostridia</taxon>
        <taxon>Eubacteriales</taxon>
        <taxon>Clostridiaceae</taxon>
        <taxon>Caloramator</taxon>
    </lineage>
</organism>
<dbReference type="Pfam" id="PF02601">
    <property type="entry name" value="Exonuc_VII_L"/>
    <property type="match status" value="1"/>
</dbReference>
<comment type="function">
    <text evidence="5">Bidirectionally degrades single-stranded DNA into large acid-insoluble oligonucleotides, which are then degraded further into small acid-soluble oligonucleotides.</text>
</comment>
<comment type="similarity">
    <text evidence="5 6">Belongs to the XseA family.</text>
</comment>
<dbReference type="PANTHER" id="PTHR30008">
    <property type="entry name" value="EXODEOXYRIBONUCLEASE 7 LARGE SUBUNIT"/>
    <property type="match status" value="1"/>
</dbReference>
<evidence type="ECO:0000256" key="6">
    <source>
        <dbReference type="RuleBase" id="RU004355"/>
    </source>
</evidence>
<gene>
    <name evidence="5" type="primary">xseA</name>
    <name evidence="9" type="ORF">SAMN05443428_104147</name>
</gene>
<evidence type="ECO:0000256" key="5">
    <source>
        <dbReference type="HAMAP-Rule" id="MF_00378"/>
    </source>
</evidence>
<keyword evidence="3 5" id="KW-0378">Hydrolase</keyword>
<evidence type="ECO:0000259" key="8">
    <source>
        <dbReference type="Pfam" id="PF13742"/>
    </source>
</evidence>
<dbReference type="GO" id="GO:0003676">
    <property type="term" value="F:nucleic acid binding"/>
    <property type="evidence" value="ECO:0007669"/>
    <property type="project" value="InterPro"/>
</dbReference>
<comment type="subcellular location">
    <subcellularLocation>
        <location evidence="5 6">Cytoplasm</location>
    </subcellularLocation>
</comment>
<dbReference type="STRING" id="1147123.SAMN05443428_104147"/>
<dbReference type="InterPro" id="IPR003753">
    <property type="entry name" value="Exonuc_VII_L"/>
</dbReference>
<evidence type="ECO:0000313" key="9">
    <source>
        <dbReference type="EMBL" id="SKA82001.1"/>
    </source>
</evidence>
<dbReference type="GO" id="GO:0006308">
    <property type="term" value="P:DNA catabolic process"/>
    <property type="evidence" value="ECO:0007669"/>
    <property type="project" value="UniProtKB-UniRule"/>
</dbReference>
<proteinExistence type="inferred from homology"/>
<dbReference type="RefSeq" id="WP_078695777.1">
    <property type="nucleotide sequence ID" value="NZ_FUYH01000004.1"/>
</dbReference>
<keyword evidence="10" id="KW-1185">Reference proteome</keyword>
<evidence type="ECO:0000259" key="7">
    <source>
        <dbReference type="Pfam" id="PF02601"/>
    </source>
</evidence>
<dbReference type="CDD" id="cd04489">
    <property type="entry name" value="ExoVII_LU_OBF"/>
    <property type="match status" value="1"/>
</dbReference>
<keyword evidence="1 5" id="KW-0963">Cytoplasm</keyword>
<dbReference type="Pfam" id="PF13742">
    <property type="entry name" value="tRNA_anti_2"/>
    <property type="match status" value="1"/>
</dbReference>
<dbReference type="AlphaFoldDB" id="A0A1T4WZH5"/>
<evidence type="ECO:0000313" key="10">
    <source>
        <dbReference type="Proteomes" id="UP000190105"/>
    </source>
</evidence>
<dbReference type="InterPro" id="IPR020579">
    <property type="entry name" value="Exonuc_VII_lsu_C"/>
</dbReference>